<name>A0A7T3FZ30_9EURY</name>
<dbReference type="RefSeq" id="WP_198062062.1">
    <property type="nucleotide sequence ID" value="NZ_CP065856.1"/>
</dbReference>
<dbReference type="KEGG" id="hlt:I7X12_01160"/>
<evidence type="ECO:0000313" key="1">
    <source>
        <dbReference type="EMBL" id="QPV63272.1"/>
    </source>
</evidence>
<dbReference type="Proteomes" id="UP000595001">
    <property type="component" value="Chromosome"/>
</dbReference>
<evidence type="ECO:0000313" key="2">
    <source>
        <dbReference type="Proteomes" id="UP000595001"/>
    </source>
</evidence>
<protein>
    <submittedName>
        <fullName evidence="1">Uncharacterized protein</fullName>
    </submittedName>
</protein>
<reference evidence="1 2" key="1">
    <citation type="submission" date="2020-12" db="EMBL/GenBank/DDBJ databases">
        <title>Halosimplex halophilum sp. nov. and Halosimplex salinum sp. nov., two new members of the genus Halosimplex.</title>
        <authorList>
            <person name="Cui H.L."/>
        </authorList>
    </citation>
    <scope>NUCLEOTIDE SEQUENCE [LARGE SCALE GENOMIC DNA]</scope>
    <source>
        <strain evidence="1 2">YGH94</strain>
    </source>
</reference>
<dbReference type="OrthoDB" id="237364at2157"/>
<sequence length="274" mass="30191">MQCDRLAHSLALALLVLLAGCGALAGGEPTVDETVSPAPVPTDAPEFSPGIARDDVAAEVVAGTHERRLSETNYTFVSKQRVVGSNGTMWVTNRTRAIANDRGAYSGRIDRRVNEFPLGRFAAPIEYWGNESVYASRRILSERTSFYGWSRSDETEEFTSLPLIERTLSATRLSVVERPDGVTLVGSSLRDPAALPSPPYLENPRNVSLTVVLSERGVISRWRLTYDATLDDRTVRVRRDARLTDIGSTTVRRPDWVDAARAEMLARGEADPEE</sequence>
<gene>
    <name evidence="1" type="ORF">I7X12_01160</name>
</gene>
<accession>A0A7T3FZ30</accession>
<dbReference type="GeneID" id="60587059"/>
<dbReference type="EMBL" id="CP065856">
    <property type="protein sequence ID" value="QPV63272.1"/>
    <property type="molecule type" value="Genomic_DNA"/>
</dbReference>
<organism evidence="1 2">
    <name type="scientific">Halosimplex litoreum</name>
    <dbReference type="NCBI Taxonomy" id="1198301"/>
    <lineage>
        <taxon>Archaea</taxon>
        <taxon>Methanobacteriati</taxon>
        <taxon>Methanobacteriota</taxon>
        <taxon>Stenosarchaea group</taxon>
        <taxon>Halobacteria</taxon>
        <taxon>Halobacteriales</taxon>
        <taxon>Haloarculaceae</taxon>
        <taxon>Halosimplex</taxon>
    </lineage>
</organism>
<keyword evidence="2" id="KW-1185">Reference proteome</keyword>
<dbReference type="PROSITE" id="PS51257">
    <property type="entry name" value="PROKAR_LIPOPROTEIN"/>
    <property type="match status" value="1"/>
</dbReference>
<dbReference type="AlphaFoldDB" id="A0A7T3FZ30"/>
<proteinExistence type="predicted"/>